<name>A0AAE0ZNL6_9GAST</name>
<keyword evidence="3" id="KW-1185">Reference proteome</keyword>
<reference evidence="2" key="1">
    <citation type="journal article" date="2023" name="G3 (Bethesda)">
        <title>A reference genome for the long-term kleptoplast-retaining sea slug Elysia crispata morphotype clarki.</title>
        <authorList>
            <person name="Eastman K.E."/>
            <person name="Pendleton A.L."/>
            <person name="Shaikh M.A."/>
            <person name="Suttiyut T."/>
            <person name="Ogas R."/>
            <person name="Tomko P."/>
            <person name="Gavelis G."/>
            <person name="Widhalm J.R."/>
            <person name="Wisecaver J.H."/>
        </authorList>
    </citation>
    <scope>NUCLEOTIDE SEQUENCE</scope>
    <source>
        <strain evidence="2">ECLA1</strain>
    </source>
</reference>
<evidence type="ECO:0000256" key="1">
    <source>
        <dbReference type="SAM" id="Phobius"/>
    </source>
</evidence>
<dbReference type="AlphaFoldDB" id="A0AAE0ZNL6"/>
<evidence type="ECO:0000313" key="2">
    <source>
        <dbReference type="EMBL" id="KAK3772492.1"/>
    </source>
</evidence>
<dbReference type="EMBL" id="JAWDGP010003622">
    <property type="protein sequence ID" value="KAK3772492.1"/>
    <property type="molecule type" value="Genomic_DNA"/>
</dbReference>
<evidence type="ECO:0000313" key="3">
    <source>
        <dbReference type="Proteomes" id="UP001283361"/>
    </source>
</evidence>
<keyword evidence="1" id="KW-0812">Transmembrane</keyword>
<keyword evidence="1" id="KW-0472">Membrane</keyword>
<comment type="caution">
    <text evidence="2">The sequence shown here is derived from an EMBL/GenBank/DDBJ whole genome shotgun (WGS) entry which is preliminary data.</text>
</comment>
<keyword evidence="1" id="KW-1133">Transmembrane helix</keyword>
<proteinExistence type="predicted"/>
<gene>
    <name evidence="2" type="ORF">RRG08_043707</name>
</gene>
<sequence length="114" mass="12606">MTSAGNETSSQSYLVKVLQTVTTGQPTVPGVTEHMVSLSRHYSGGAGNETFLNGTDLLTTGESKEGDFLWLALRLFFIACFITGLIVLTWGSYTIHRKCFDDRPKQKYQKALLL</sequence>
<accession>A0AAE0ZNL6</accession>
<protein>
    <submittedName>
        <fullName evidence="2">Uncharacterized protein</fullName>
    </submittedName>
</protein>
<dbReference type="Proteomes" id="UP001283361">
    <property type="component" value="Unassembled WGS sequence"/>
</dbReference>
<organism evidence="2 3">
    <name type="scientific">Elysia crispata</name>
    <name type="common">lettuce slug</name>
    <dbReference type="NCBI Taxonomy" id="231223"/>
    <lineage>
        <taxon>Eukaryota</taxon>
        <taxon>Metazoa</taxon>
        <taxon>Spiralia</taxon>
        <taxon>Lophotrochozoa</taxon>
        <taxon>Mollusca</taxon>
        <taxon>Gastropoda</taxon>
        <taxon>Heterobranchia</taxon>
        <taxon>Euthyneura</taxon>
        <taxon>Panpulmonata</taxon>
        <taxon>Sacoglossa</taxon>
        <taxon>Placobranchoidea</taxon>
        <taxon>Plakobranchidae</taxon>
        <taxon>Elysia</taxon>
    </lineage>
</organism>
<feature type="transmembrane region" description="Helical" evidence="1">
    <location>
        <begin position="68"/>
        <end position="88"/>
    </location>
</feature>